<dbReference type="InterPro" id="IPR036259">
    <property type="entry name" value="MFS_trans_sf"/>
</dbReference>
<dbReference type="eggNOG" id="ENOG502QPVU">
    <property type="taxonomic scope" value="Eukaryota"/>
</dbReference>
<feature type="transmembrane region" description="Helical" evidence="8">
    <location>
        <begin position="333"/>
        <end position="357"/>
    </location>
</feature>
<feature type="transmembrane region" description="Helical" evidence="8">
    <location>
        <begin position="98"/>
        <end position="118"/>
    </location>
</feature>
<keyword evidence="10" id="KW-1185">Reference proteome</keyword>
<dbReference type="OMA" id="YLMAWRE"/>
<feature type="transmembrane region" description="Helical" evidence="8">
    <location>
        <begin position="308"/>
        <end position="326"/>
    </location>
</feature>
<feature type="transmembrane region" description="Helical" evidence="8">
    <location>
        <begin position="67"/>
        <end position="86"/>
    </location>
</feature>
<dbReference type="PANTHER" id="PTHR43596">
    <property type="entry name" value="ADP,ATP CARRIER PROTEIN"/>
    <property type="match status" value="1"/>
</dbReference>
<evidence type="ECO:0000256" key="2">
    <source>
        <dbReference type="ARBA" id="ARBA00022448"/>
    </source>
</evidence>
<protein>
    <recommendedName>
        <fullName evidence="8">ADP,ATP carrier protein</fullName>
    </recommendedName>
</protein>
<feature type="transmembrane region" description="Helical" evidence="8">
    <location>
        <begin position="124"/>
        <end position="143"/>
    </location>
</feature>
<dbReference type="Proteomes" id="UP000007306">
    <property type="component" value="Chromosome 11"/>
</dbReference>
<dbReference type="HOGENOM" id="CLU_027240_0_0_1"/>
<organism evidence="9 10">
    <name type="scientific">Oryza glaberrima</name>
    <name type="common">African rice</name>
    <dbReference type="NCBI Taxonomy" id="4538"/>
    <lineage>
        <taxon>Eukaryota</taxon>
        <taxon>Viridiplantae</taxon>
        <taxon>Streptophyta</taxon>
        <taxon>Embryophyta</taxon>
        <taxon>Tracheophyta</taxon>
        <taxon>Spermatophyta</taxon>
        <taxon>Magnoliopsida</taxon>
        <taxon>Liliopsida</taxon>
        <taxon>Poales</taxon>
        <taxon>Poaceae</taxon>
        <taxon>BOP clade</taxon>
        <taxon>Oryzoideae</taxon>
        <taxon>Oryzeae</taxon>
        <taxon>Oryzinae</taxon>
        <taxon>Oryza</taxon>
    </lineage>
</organism>
<reference evidence="9" key="1">
    <citation type="submission" date="2015-06" db="UniProtKB">
        <authorList>
            <consortium name="EnsemblPlants"/>
        </authorList>
    </citation>
    <scope>IDENTIFICATION</scope>
</reference>
<evidence type="ECO:0000256" key="1">
    <source>
        <dbReference type="ARBA" id="ARBA00004141"/>
    </source>
</evidence>
<evidence type="ECO:0000256" key="3">
    <source>
        <dbReference type="ARBA" id="ARBA00022692"/>
    </source>
</evidence>
<keyword evidence="6 8" id="KW-1133">Transmembrane helix</keyword>
<feature type="transmembrane region" description="Helical" evidence="8">
    <location>
        <begin position="431"/>
        <end position="450"/>
    </location>
</feature>
<comment type="subcellular location">
    <subcellularLocation>
        <location evidence="1">Membrane</location>
        <topology evidence="1">Multi-pass membrane protein</topology>
    </subcellularLocation>
    <subcellularLocation>
        <location evidence="8">Plastid</location>
        <location evidence="8">Chloroplast membrane</location>
        <topology evidence="8">Multi-pass membrane protein</topology>
    </subcellularLocation>
</comment>
<evidence type="ECO:0000256" key="8">
    <source>
        <dbReference type="RuleBase" id="RU363121"/>
    </source>
</evidence>
<evidence type="ECO:0000256" key="6">
    <source>
        <dbReference type="ARBA" id="ARBA00022989"/>
    </source>
</evidence>
<keyword evidence="7 8" id="KW-0472">Membrane</keyword>
<evidence type="ECO:0000313" key="9">
    <source>
        <dbReference type="EnsemblPlants" id="ORGLA11G0010400.1"/>
    </source>
</evidence>
<dbReference type="GO" id="GO:0005471">
    <property type="term" value="F:ATP:ADP antiporter activity"/>
    <property type="evidence" value="ECO:0007669"/>
    <property type="project" value="InterPro"/>
</dbReference>
<dbReference type="Pfam" id="PF03219">
    <property type="entry name" value="TLC"/>
    <property type="match status" value="1"/>
</dbReference>
<proteinExistence type="inferred from homology"/>
<sequence>MTTTTTRSHRLRDAAVASVVAVLPHEISPLISAASTFFFILSAYFVVLPLRDEGAISLGLSTLPGLFAGSLLLTLVAAPVASLAFSLPSIPKPRALVFIHRFFSLSLLVFFVLWFASTPGHSPSISQVSLLNLIAISSTWARVIDVMDNESGSRLFGFIGAGATLGQLFGSLFAATMAWLGPFLLLFSSLLMELAALSSKGICTDDTHSSMELSSTIAEQSQNTEADDEMSSLVTSQGSPSQVSESHKTKPEIFVMFEGFWLIARSSYLMYISLFLWLSAVVSSFFYFQKVTIVATTISSPTARRRTFALINSFIAVFILAGQLTLTGRILTVAGVTVAICASPFIATLNMVALALWPTWVAVAVTETIRKVTTYVLTRPGRELLFTVVSQDEKYKAKVCIDVVVQRLGDATAAGIYSLLFSSLEKKASMVTLYALPLCFVWLLTAFHLGRLQTNLVKVQVASFAS</sequence>
<keyword evidence="8" id="KW-0150">Chloroplast</keyword>
<dbReference type="InterPro" id="IPR004667">
    <property type="entry name" value="ADP_ATP_car_bac_type"/>
</dbReference>
<evidence type="ECO:0000256" key="4">
    <source>
        <dbReference type="ARBA" id="ARBA00022741"/>
    </source>
</evidence>
<keyword evidence="5 8" id="KW-0067">ATP-binding</keyword>
<accession>I1QX62</accession>
<dbReference type="AlphaFoldDB" id="I1QX62"/>
<keyword evidence="4 8" id="KW-0547">Nucleotide-binding</keyword>
<keyword evidence="3 8" id="KW-0812">Transmembrane</keyword>
<dbReference type="PANTHER" id="PTHR43596:SF1">
    <property type="entry name" value="ADP,ATP CARRIER PROTEIN"/>
    <property type="match status" value="1"/>
</dbReference>
<dbReference type="EnsemblPlants" id="ORGLA11G0010400.1">
    <property type="protein sequence ID" value="ORGLA11G0010400.1"/>
    <property type="gene ID" value="ORGLA11G0010400"/>
</dbReference>
<comment type="similarity">
    <text evidence="8">Belongs to the ADP/ATP translocase tlc family.</text>
</comment>
<dbReference type="Gramene" id="ORGLA11G0010400.1">
    <property type="protein sequence ID" value="ORGLA11G0010400.1"/>
    <property type="gene ID" value="ORGLA11G0010400"/>
</dbReference>
<feature type="transmembrane region" description="Helical" evidence="8">
    <location>
        <begin position="268"/>
        <end position="288"/>
    </location>
</feature>
<feature type="transmembrane region" description="Helical" evidence="8">
    <location>
        <begin position="27"/>
        <end position="47"/>
    </location>
</feature>
<keyword evidence="2 8" id="KW-0813">Transport</keyword>
<feature type="transmembrane region" description="Helical" evidence="8">
    <location>
        <begin position="155"/>
        <end position="173"/>
    </location>
</feature>
<keyword evidence="8" id="KW-0934">Plastid</keyword>
<dbReference type="SUPFAM" id="SSF103473">
    <property type="entry name" value="MFS general substrate transporter"/>
    <property type="match status" value="1"/>
</dbReference>
<evidence type="ECO:0000256" key="7">
    <source>
        <dbReference type="ARBA" id="ARBA00023136"/>
    </source>
</evidence>
<name>I1QX62_ORYGL</name>
<dbReference type="GO" id="GO:0005524">
    <property type="term" value="F:ATP binding"/>
    <property type="evidence" value="ECO:0007669"/>
    <property type="project" value="UniProtKB-KW"/>
</dbReference>
<reference evidence="9 10" key="2">
    <citation type="submission" date="2018-04" db="EMBL/GenBank/DDBJ databases">
        <title>OglaRS2 (Oryza glaberrima Reference Sequence Version 2).</title>
        <authorList>
            <person name="Zhang J."/>
            <person name="Kudrna D."/>
            <person name="Lee S."/>
            <person name="Talag J."/>
            <person name="Rajasekar S."/>
            <person name="Wing R.A."/>
        </authorList>
    </citation>
    <scope>NUCLEOTIDE SEQUENCE [LARGE SCALE GENOMIC DNA]</scope>
    <source>
        <strain evidence="9 10">cv. IRGC 96717</strain>
    </source>
</reference>
<dbReference type="GO" id="GO:0031969">
    <property type="term" value="C:chloroplast membrane"/>
    <property type="evidence" value="ECO:0007669"/>
    <property type="project" value="UniProtKB-SubCell"/>
</dbReference>
<evidence type="ECO:0000256" key="5">
    <source>
        <dbReference type="ARBA" id="ARBA00022840"/>
    </source>
</evidence>
<evidence type="ECO:0000313" key="10">
    <source>
        <dbReference type="Proteomes" id="UP000007306"/>
    </source>
</evidence>